<dbReference type="Proteomes" id="UP001151760">
    <property type="component" value="Unassembled WGS sequence"/>
</dbReference>
<feature type="transmembrane region" description="Helical" evidence="1">
    <location>
        <begin position="12"/>
        <end position="37"/>
    </location>
</feature>
<name>A0ABQ4XUS7_9ASTR</name>
<evidence type="ECO:0000313" key="4">
    <source>
        <dbReference type="Proteomes" id="UP001151760"/>
    </source>
</evidence>
<feature type="transmembrane region" description="Helical" evidence="1">
    <location>
        <begin position="67"/>
        <end position="85"/>
    </location>
</feature>
<organism evidence="3 4">
    <name type="scientific">Tanacetum coccineum</name>
    <dbReference type="NCBI Taxonomy" id="301880"/>
    <lineage>
        <taxon>Eukaryota</taxon>
        <taxon>Viridiplantae</taxon>
        <taxon>Streptophyta</taxon>
        <taxon>Embryophyta</taxon>
        <taxon>Tracheophyta</taxon>
        <taxon>Spermatophyta</taxon>
        <taxon>Magnoliopsida</taxon>
        <taxon>eudicotyledons</taxon>
        <taxon>Gunneridae</taxon>
        <taxon>Pentapetalae</taxon>
        <taxon>asterids</taxon>
        <taxon>campanulids</taxon>
        <taxon>Asterales</taxon>
        <taxon>Asteraceae</taxon>
        <taxon>Asteroideae</taxon>
        <taxon>Anthemideae</taxon>
        <taxon>Anthemidinae</taxon>
        <taxon>Tanacetum</taxon>
    </lineage>
</organism>
<proteinExistence type="predicted"/>
<evidence type="ECO:0008006" key="5">
    <source>
        <dbReference type="Google" id="ProtNLM"/>
    </source>
</evidence>
<keyword evidence="1" id="KW-0472">Membrane</keyword>
<dbReference type="EMBL" id="BQNB010009844">
    <property type="protein sequence ID" value="GJS69180.1"/>
    <property type="molecule type" value="Genomic_DNA"/>
</dbReference>
<evidence type="ECO:0000256" key="1">
    <source>
        <dbReference type="SAM" id="Phobius"/>
    </source>
</evidence>
<feature type="chain" id="PRO_5046299092" description="Secreted peptide" evidence="2">
    <location>
        <begin position="24"/>
        <end position="155"/>
    </location>
</feature>
<keyword evidence="1" id="KW-1133">Transmembrane helix</keyword>
<gene>
    <name evidence="3" type="ORF">Tco_0702021</name>
</gene>
<sequence length="155" mass="17245">MHHSMCFSTSNLVFMTLVLSLWAIPLVVPLIPTFIAINLLTCPRASLVVNSIVVCRSPTVTDQMAHYVAPVAFGRTWTIMMIVAFRTQRLGPAVIFLLPVSCQANSAVFCLLLRLLLFACFGIIIQLPLDSSWHRKSVIFLCLTFLPTSLLDTYS</sequence>
<feature type="signal peptide" evidence="2">
    <location>
        <begin position="1"/>
        <end position="23"/>
    </location>
</feature>
<reference evidence="3" key="2">
    <citation type="submission" date="2022-01" db="EMBL/GenBank/DDBJ databases">
        <authorList>
            <person name="Yamashiro T."/>
            <person name="Shiraishi A."/>
            <person name="Satake H."/>
            <person name="Nakayama K."/>
        </authorList>
    </citation>
    <scope>NUCLEOTIDE SEQUENCE</scope>
</reference>
<keyword evidence="2" id="KW-0732">Signal</keyword>
<keyword evidence="4" id="KW-1185">Reference proteome</keyword>
<reference evidence="3" key="1">
    <citation type="journal article" date="2022" name="Int. J. Mol. Sci.">
        <title>Draft Genome of Tanacetum Coccineum: Genomic Comparison of Closely Related Tanacetum-Family Plants.</title>
        <authorList>
            <person name="Yamashiro T."/>
            <person name="Shiraishi A."/>
            <person name="Nakayama K."/>
            <person name="Satake H."/>
        </authorList>
    </citation>
    <scope>NUCLEOTIDE SEQUENCE</scope>
</reference>
<feature type="transmembrane region" description="Helical" evidence="1">
    <location>
        <begin position="106"/>
        <end position="125"/>
    </location>
</feature>
<keyword evidence="1" id="KW-0812">Transmembrane</keyword>
<accession>A0ABQ4XUS7</accession>
<comment type="caution">
    <text evidence="3">The sequence shown here is derived from an EMBL/GenBank/DDBJ whole genome shotgun (WGS) entry which is preliminary data.</text>
</comment>
<protein>
    <recommendedName>
        <fullName evidence="5">Secreted peptide</fullName>
    </recommendedName>
</protein>
<evidence type="ECO:0000313" key="3">
    <source>
        <dbReference type="EMBL" id="GJS69180.1"/>
    </source>
</evidence>
<evidence type="ECO:0000256" key="2">
    <source>
        <dbReference type="SAM" id="SignalP"/>
    </source>
</evidence>